<evidence type="ECO:0000256" key="5">
    <source>
        <dbReference type="ARBA" id="ARBA00022741"/>
    </source>
</evidence>
<dbReference type="InterPro" id="IPR015856">
    <property type="entry name" value="ABC_transpr_CbiO/EcfA_su"/>
</dbReference>
<dbReference type="PANTHER" id="PTHR43553">
    <property type="entry name" value="HEAVY METAL TRANSPORTER"/>
    <property type="match status" value="1"/>
</dbReference>
<dbReference type="Pfam" id="PF00005">
    <property type="entry name" value="ABC_tran"/>
    <property type="match status" value="2"/>
</dbReference>
<dbReference type="InterPro" id="IPR003439">
    <property type="entry name" value="ABC_transporter-like_ATP-bd"/>
</dbReference>
<evidence type="ECO:0000259" key="9">
    <source>
        <dbReference type="PROSITE" id="PS50893"/>
    </source>
</evidence>
<evidence type="ECO:0000256" key="4">
    <source>
        <dbReference type="ARBA" id="ARBA00022475"/>
    </source>
</evidence>
<comment type="subcellular location">
    <subcellularLocation>
        <location evidence="1">Cell membrane</location>
    </subcellularLocation>
</comment>
<dbReference type="GO" id="GO:0016887">
    <property type="term" value="F:ATP hydrolysis activity"/>
    <property type="evidence" value="ECO:0007669"/>
    <property type="project" value="InterPro"/>
</dbReference>
<dbReference type="NCBIfam" id="NF010167">
    <property type="entry name" value="PRK13648.1"/>
    <property type="match status" value="2"/>
</dbReference>
<evidence type="ECO:0000256" key="7">
    <source>
        <dbReference type="ARBA" id="ARBA00022967"/>
    </source>
</evidence>
<sequence length="587" mass="64326">MEIIAQLEKVSYIYPESSNLVLKNISLAIHRGEFLGIIGPTGAGKTTLCLTLNGIVPQFYGGRFFGYATVAGLDTLTHPVSTLARYVGAVFEDPETQLLATSIENEIAFTLENLRLPREEIKARIPKVLAAVRLEGMEKKSPGELSGGQKQRLAIAAALAVQPALLILDEPTSQLDPVGSQEVFATIKELNRHLGVTIVMVSHAAEEMAEYADRLVLLREGAIEAMGTPAEIYSQVQRLQENALRPPQVATTFALIEQNIGALATRSLREIESIPVTLDRGFARLNELKSFYHQITPTPPLSSVSDPLNPILRVKNLCHTYPDGTTALRDVSLDIAEGEYLLIIGQNGAGKSTLVKHFLNLLSATTGQVMIDGRSISRSERVATDSFSVSDLARSIGYVAQNPDNQIFNTTVEKEVSFAPTNLGYPPEIVTQRTKASLEAMGLLEYRFYHPLSLPKGDRARVVIAAILAMEPRIVVFDEPTTGQDYQGAKAILEVSRQLHQMGKTVIVITHHLYLMPEYAERVIIMGQGTILLDAPIRQAYHQTALLAKTYLTPPQAVLLAQKLGQLSSYPNSLLTPQEIADCFQRI</sequence>
<dbReference type="CDD" id="cd03225">
    <property type="entry name" value="ABC_cobalt_CbiO_domain1"/>
    <property type="match status" value="2"/>
</dbReference>
<dbReference type="InterPro" id="IPR017871">
    <property type="entry name" value="ABC_transporter-like_CS"/>
</dbReference>
<reference evidence="10 11" key="1">
    <citation type="submission" date="2019-01" db="EMBL/GenBank/DDBJ databases">
        <title>Coherence of Microcystis species and biogeography revealed through population genomics.</title>
        <authorList>
            <person name="Perez-Carrascal O.M."/>
            <person name="Terrat Y."/>
            <person name="Giani A."/>
            <person name="Fortin N."/>
            <person name="Tromas N."/>
            <person name="Shapiro B.J."/>
        </authorList>
    </citation>
    <scope>NUCLEOTIDE SEQUENCE [LARGE SCALE GENOMIC DNA]</scope>
    <source>
        <strain evidence="10">Ma_QC_Ca_00000000_S207</strain>
    </source>
</reference>
<dbReference type="InterPro" id="IPR027417">
    <property type="entry name" value="P-loop_NTPase"/>
</dbReference>
<dbReference type="AlphaFoldDB" id="A0A552FJF7"/>
<evidence type="ECO:0000256" key="8">
    <source>
        <dbReference type="ARBA" id="ARBA00023136"/>
    </source>
</evidence>
<gene>
    <name evidence="10" type="ORF">EWV91_12060</name>
</gene>
<evidence type="ECO:0000256" key="3">
    <source>
        <dbReference type="ARBA" id="ARBA00022448"/>
    </source>
</evidence>
<evidence type="ECO:0000256" key="1">
    <source>
        <dbReference type="ARBA" id="ARBA00004236"/>
    </source>
</evidence>
<protein>
    <submittedName>
        <fullName evidence="10">ABC transporter ATP-binding protein</fullName>
    </submittedName>
</protein>
<dbReference type="GO" id="GO:0042626">
    <property type="term" value="F:ATPase-coupled transmembrane transporter activity"/>
    <property type="evidence" value="ECO:0007669"/>
    <property type="project" value="TreeGrafter"/>
</dbReference>
<accession>A0A552FJF7</accession>
<proteinExistence type="inferred from homology"/>
<dbReference type="EMBL" id="SFBF01000228">
    <property type="protein sequence ID" value="TRU46868.1"/>
    <property type="molecule type" value="Genomic_DNA"/>
</dbReference>
<dbReference type="GO" id="GO:0043190">
    <property type="term" value="C:ATP-binding cassette (ABC) transporter complex"/>
    <property type="evidence" value="ECO:0007669"/>
    <property type="project" value="TreeGrafter"/>
</dbReference>
<dbReference type="InterPro" id="IPR003593">
    <property type="entry name" value="AAA+_ATPase"/>
</dbReference>
<dbReference type="InterPro" id="IPR050095">
    <property type="entry name" value="ECF_ABC_transporter_ATP-bd"/>
</dbReference>
<dbReference type="Proteomes" id="UP000320293">
    <property type="component" value="Unassembled WGS sequence"/>
</dbReference>
<dbReference type="FunFam" id="3.40.50.300:FF:000224">
    <property type="entry name" value="Energy-coupling factor transporter ATP-binding protein EcfA"/>
    <property type="match status" value="2"/>
</dbReference>
<keyword evidence="3" id="KW-0813">Transport</keyword>
<keyword evidence="6 10" id="KW-0067">ATP-binding</keyword>
<comment type="caution">
    <text evidence="10">The sequence shown here is derived from an EMBL/GenBank/DDBJ whole genome shotgun (WGS) entry which is preliminary data.</text>
</comment>
<dbReference type="Gene3D" id="3.40.50.300">
    <property type="entry name" value="P-loop containing nucleotide triphosphate hydrolases"/>
    <property type="match status" value="2"/>
</dbReference>
<feature type="domain" description="ABC transporter" evidence="9">
    <location>
        <begin position="312"/>
        <end position="553"/>
    </location>
</feature>
<keyword evidence="4" id="KW-1003">Cell membrane</keyword>
<organism evidence="10 11">
    <name type="scientific">Microcystis aeruginosa Ma_QC_Ca_00000000_S207</name>
    <dbReference type="NCBI Taxonomy" id="2486251"/>
    <lineage>
        <taxon>Bacteria</taxon>
        <taxon>Bacillati</taxon>
        <taxon>Cyanobacteriota</taxon>
        <taxon>Cyanophyceae</taxon>
        <taxon>Oscillatoriophycideae</taxon>
        <taxon>Chroococcales</taxon>
        <taxon>Microcystaceae</taxon>
        <taxon>Microcystis</taxon>
    </lineage>
</organism>
<evidence type="ECO:0000256" key="6">
    <source>
        <dbReference type="ARBA" id="ARBA00022840"/>
    </source>
</evidence>
<comment type="similarity">
    <text evidence="2">Belongs to the ABC transporter superfamily.</text>
</comment>
<dbReference type="PANTHER" id="PTHR43553:SF21">
    <property type="entry name" value="ABC TRANSPORTER ATP-BINDING PROTEIN MA_1418-RELATED"/>
    <property type="match status" value="1"/>
</dbReference>
<dbReference type="SUPFAM" id="SSF52540">
    <property type="entry name" value="P-loop containing nucleoside triphosphate hydrolases"/>
    <property type="match status" value="2"/>
</dbReference>
<dbReference type="SMART" id="SM00382">
    <property type="entry name" value="AAA"/>
    <property type="match status" value="2"/>
</dbReference>
<keyword evidence="8" id="KW-0472">Membrane</keyword>
<dbReference type="PROSITE" id="PS00211">
    <property type="entry name" value="ABC_TRANSPORTER_1"/>
    <property type="match status" value="1"/>
</dbReference>
<name>A0A552FJF7_MICAE</name>
<keyword evidence="5" id="KW-0547">Nucleotide-binding</keyword>
<feature type="domain" description="ABC transporter" evidence="9">
    <location>
        <begin position="5"/>
        <end position="245"/>
    </location>
</feature>
<keyword evidence="7" id="KW-1278">Translocase</keyword>
<dbReference type="GO" id="GO:0005524">
    <property type="term" value="F:ATP binding"/>
    <property type="evidence" value="ECO:0007669"/>
    <property type="project" value="UniProtKB-KW"/>
</dbReference>
<evidence type="ECO:0000313" key="11">
    <source>
        <dbReference type="Proteomes" id="UP000320293"/>
    </source>
</evidence>
<dbReference type="PROSITE" id="PS50893">
    <property type="entry name" value="ABC_TRANSPORTER_2"/>
    <property type="match status" value="2"/>
</dbReference>
<evidence type="ECO:0000256" key="2">
    <source>
        <dbReference type="ARBA" id="ARBA00005417"/>
    </source>
</evidence>
<evidence type="ECO:0000313" key="10">
    <source>
        <dbReference type="EMBL" id="TRU46868.1"/>
    </source>
</evidence>